<sequence length="87" mass="9942">MRTLLRHMTGRCHMVYGTRKCSQKQKVTIPVSLTQLSRPNIAFLTQIPSTSSQRYLSCRCFFLPFVSSLTASAKQRDFMPSLFVAHT</sequence>
<gene>
    <name evidence="1" type="ORF">L596_012645</name>
</gene>
<dbReference type="EMBL" id="AZBU02000003">
    <property type="protein sequence ID" value="TKR88392.1"/>
    <property type="molecule type" value="Genomic_DNA"/>
</dbReference>
<reference evidence="1 2" key="2">
    <citation type="journal article" date="2019" name="G3 (Bethesda)">
        <title>Hybrid Assembly of the Genome of the Entomopathogenic Nematode Steinernema carpocapsae Identifies the X-Chromosome.</title>
        <authorList>
            <person name="Serra L."/>
            <person name="Macchietto M."/>
            <person name="Macias-Munoz A."/>
            <person name="McGill C.J."/>
            <person name="Rodriguez I.M."/>
            <person name="Rodriguez B."/>
            <person name="Murad R."/>
            <person name="Mortazavi A."/>
        </authorList>
    </citation>
    <scope>NUCLEOTIDE SEQUENCE [LARGE SCALE GENOMIC DNA]</scope>
    <source>
        <strain evidence="1 2">ALL</strain>
    </source>
</reference>
<reference evidence="1 2" key="1">
    <citation type="journal article" date="2015" name="Genome Biol.">
        <title>Comparative genomics of Steinernema reveals deeply conserved gene regulatory networks.</title>
        <authorList>
            <person name="Dillman A.R."/>
            <person name="Macchietto M."/>
            <person name="Porter C.F."/>
            <person name="Rogers A."/>
            <person name="Williams B."/>
            <person name="Antoshechkin I."/>
            <person name="Lee M.M."/>
            <person name="Goodwin Z."/>
            <person name="Lu X."/>
            <person name="Lewis E.E."/>
            <person name="Goodrich-Blair H."/>
            <person name="Stock S.P."/>
            <person name="Adams B.J."/>
            <person name="Sternberg P.W."/>
            <person name="Mortazavi A."/>
        </authorList>
    </citation>
    <scope>NUCLEOTIDE SEQUENCE [LARGE SCALE GENOMIC DNA]</scope>
    <source>
        <strain evidence="1 2">ALL</strain>
    </source>
</reference>
<evidence type="ECO:0000313" key="2">
    <source>
        <dbReference type="Proteomes" id="UP000298663"/>
    </source>
</evidence>
<dbReference type="Proteomes" id="UP000298663">
    <property type="component" value="Unassembled WGS sequence"/>
</dbReference>
<name>A0A4U5NY06_STECR</name>
<protein>
    <submittedName>
        <fullName evidence="1">Uncharacterized protein</fullName>
    </submittedName>
</protein>
<comment type="caution">
    <text evidence="1">The sequence shown here is derived from an EMBL/GenBank/DDBJ whole genome shotgun (WGS) entry which is preliminary data.</text>
</comment>
<accession>A0A4U5NY06</accession>
<dbReference type="AlphaFoldDB" id="A0A4U5NY06"/>
<organism evidence="1 2">
    <name type="scientific">Steinernema carpocapsae</name>
    <name type="common">Entomopathogenic nematode</name>
    <dbReference type="NCBI Taxonomy" id="34508"/>
    <lineage>
        <taxon>Eukaryota</taxon>
        <taxon>Metazoa</taxon>
        <taxon>Ecdysozoa</taxon>
        <taxon>Nematoda</taxon>
        <taxon>Chromadorea</taxon>
        <taxon>Rhabditida</taxon>
        <taxon>Tylenchina</taxon>
        <taxon>Panagrolaimomorpha</taxon>
        <taxon>Strongyloidoidea</taxon>
        <taxon>Steinernematidae</taxon>
        <taxon>Steinernema</taxon>
    </lineage>
</organism>
<keyword evidence="2" id="KW-1185">Reference proteome</keyword>
<evidence type="ECO:0000313" key="1">
    <source>
        <dbReference type="EMBL" id="TKR88392.1"/>
    </source>
</evidence>
<proteinExistence type="predicted"/>